<sequence>MSGIVCPRSVMMLPIANVALPITLILFILLAGGVVFVGILLGIASLFKRFSRSSEERTEP</sequence>
<dbReference type="RefSeq" id="WP_054863888.1">
    <property type="nucleotide sequence ID" value="NZ_MWPH01000001.1"/>
</dbReference>
<accession>A0A202EC04</accession>
<evidence type="ECO:0000313" key="3">
    <source>
        <dbReference type="Proteomes" id="UP000196084"/>
    </source>
</evidence>
<keyword evidence="1" id="KW-1133">Transmembrane helix</keyword>
<comment type="caution">
    <text evidence="2">The sequence shown here is derived from an EMBL/GenBank/DDBJ whole genome shotgun (WGS) entry which is preliminary data.</text>
</comment>
<keyword evidence="3" id="KW-1185">Reference proteome</keyword>
<dbReference type="EMBL" id="MWPH01000001">
    <property type="protein sequence ID" value="OVE85752.1"/>
    <property type="molecule type" value="Genomic_DNA"/>
</dbReference>
<dbReference type="Proteomes" id="UP000196084">
    <property type="component" value="Unassembled WGS sequence"/>
</dbReference>
<gene>
    <name evidence="2" type="ORF">B2G88_02745</name>
</gene>
<feature type="transmembrane region" description="Helical" evidence="1">
    <location>
        <begin position="20"/>
        <end position="47"/>
    </location>
</feature>
<protein>
    <submittedName>
        <fullName evidence="2">Uncharacterized protein</fullName>
    </submittedName>
</protein>
<evidence type="ECO:0000256" key="1">
    <source>
        <dbReference type="SAM" id="Phobius"/>
    </source>
</evidence>
<evidence type="ECO:0000313" key="2">
    <source>
        <dbReference type="EMBL" id="OVE85752.1"/>
    </source>
</evidence>
<proteinExistence type="predicted"/>
<organism evidence="2 3">
    <name type="scientific">Natronolimnobius baerhuensis</name>
    <dbReference type="NCBI Taxonomy" id="253108"/>
    <lineage>
        <taxon>Archaea</taxon>
        <taxon>Methanobacteriati</taxon>
        <taxon>Methanobacteriota</taxon>
        <taxon>Stenosarchaea group</taxon>
        <taxon>Halobacteria</taxon>
        <taxon>Halobacteriales</taxon>
        <taxon>Natrialbaceae</taxon>
        <taxon>Natronolimnobius</taxon>
    </lineage>
</organism>
<reference evidence="2 3" key="1">
    <citation type="submission" date="2017-02" db="EMBL/GenBank/DDBJ databases">
        <title>Natronthermophilus aegyptiacus gen. nov.,sp. nov., an aerobic, extremely halophilic alkalithermophilic archaeon isolated from the athalassohaline Wadi An Natrun, Egypt.</title>
        <authorList>
            <person name="Zhao B."/>
        </authorList>
    </citation>
    <scope>NUCLEOTIDE SEQUENCE [LARGE SCALE GENOMIC DNA]</scope>
    <source>
        <strain evidence="2 3">CGMCC 1.3597</strain>
    </source>
</reference>
<dbReference type="AlphaFoldDB" id="A0A202EC04"/>
<name>A0A202EC04_9EURY</name>
<keyword evidence="1" id="KW-0812">Transmembrane</keyword>
<keyword evidence="1" id="KW-0472">Membrane</keyword>